<sequence length="318" mass="35728">MFKLREGVMRKYAWTLILLSTLSPIGGCKPISSNVHDSEIKRNVEKILADALVNQVFIEGGTFVMGDFGVIGEDGVWRPYFPPANEINKAHKVTLSNYSIAKYKTTWEEYDSYRLASGKSVIVALDDRGRHRPPYDQNPSSYEYIKRPAEVTWQEAKNYCFWLAEQTGLLFDLPTSAQWEFAGRNLGRRDWVYPTHDGKPVDNSSAYAKAIRDQGRTGPVGTRLPANPLGLYDMAENAREWVNDWFSENYYSKSPETNDPQGPPDGTEKVLRALGTGSLNFSFSRFGAPERLPDGLKTPGGFRCAVQSPEPATRTLLN</sequence>
<dbReference type="InterPro" id="IPR051043">
    <property type="entry name" value="Sulfatase_Mod_Factor_Kinase"/>
</dbReference>
<accession>A0A831R066</accession>
<gene>
    <name evidence="2" type="ORF">ENI00_05250</name>
</gene>
<dbReference type="SUPFAM" id="SSF56436">
    <property type="entry name" value="C-type lectin-like"/>
    <property type="match status" value="1"/>
</dbReference>
<protein>
    <recommendedName>
        <fullName evidence="1">Sulfatase-modifying factor enzyme-like domain-containing protein</fullName>
    </recommendedName>
</protein>
<dbReference type="Pfam" id="PF03781">
    <property type="entry name" value="FGE-sulfatase"/>
    <property type="match status" value="1"/>
</dbReference>
<reference evidence="2" key="1">
    <citation type="journal article" date="2020" name="mSystems">
        <title>Genome- and Community-Level Interaction Insights into Carbon Utilization and Element Cycling Functions of Hydrothermarchaeota in Hydrothermal Sediment.</title>
        <authorList>
            <person name="Zhou Z."/>
            <person name="Liu Y."/>
            <person name="Xu W."/>
            <person name="Pan J."/>
            <person name="Luo Z.H."/>
            <person name="Li M."/>
        </authorList>
    </citation>
    <scope>NUCLEOTIDE SEQUENCE [LARGE SCALE GENOMIC DNA]</scope>
    <source>
        <strain evidence="2">HyVt-357</strain>
    </source>
</reference>
<dbReference type="GO" id="GO:0120147">
    <property type="term" value="F:formylglycine-generating oxidase activity"/>
    <property type="evidence" value="ECO:0007669"/>
    <property type="project" value="TreeGrafter"/>
</dbReference>
<evidence type="ECO:0000313" key="2">
    <source>
        <dbReference type="EMBL" id="HEA51723.1"/>
    </source>
</evidence>
<name>A0A831R066_9GAMM</name>
<dbReference type="PANTHER" id="PTHR23150:SF19">
    <property type="entry name" value="FORMYLGLYCINE-GENERATING ENZYME"/>
    <property type="match status" value="1"/>
</dbReference>
<feature type="domain" description="Sulfatase-modifying factor enzyme-like" evidence="1">
    <location>
        <begin position="54"/>
        <end position="305"/>
    </location>
</feature>
<dbReference type="PANTHER" id="PTHR23150">
    <property type="entry name" value="SULFATASE MODIFYING FACTOR 1, 2"/>
    <property type="match status" value="1"/>
</dbReference>
<dbReference type="Gene3D" id="3.90.1580.10">
    <property type="entry name" value="paralog of FGE (formylglycine-generating enzyme)"/>
    <property type="match status" value="1"/>
</dbReference>
<dbReference type="AlphaFoldDB" id="A0A831R066"/>
<organism evidence="2">
    <name type="scientific">Marinobacter antarcticus</name>
    <dbReference type="NCBI Taxonomy" id="564117"/>
    <lineage>
        <taxon>Bacteria</taxon>
        <taxon>Pseudomonadati</taxon>
        <taxon>Pseudomonadota</taxon>
        <taxon>Gammaproteobacteria</taxon>
        <taxon>Pseudomonadales</taxon>
        <taxon>Marinobacteraceae</taxon>
        <taxon>Marinobacter</taxon>
    </lineage>
</organism>
<dbReference type="InterPro" id="IPR042095">
    <property type="entry name" value="SUMF_sf"/>
</dbReference>
<dbReference type="Proteomes" id="UP000885748">
    <property type="component" value="Unassembled WGS sequence"/>
</dbReference>
<comment type="caution">
    <text evidence="2">The sequence shown here is derived from an EMBL/GenBank/DDBJ whole genome shotgun (WGS) entry which is preliminary data.</text>
</comment>
<evidence type="ECO:0000259" key="1">
    <source>
        <dbReference type="Pfam" id="PF03781"/>
    </source>
</evidence>
<dbReference type="InterPro" id="IPR005532">
    <property type="entry name" value="SUMF_dom"/>
</dbReference>
<dbReference type="EMBL" id="DRGY01000040">
    <property type="protein sequence ID" value="HEA51723.1"/>
    <property type="molecule type" value="Genomic_DNA"/>
</dbReference>
<dbReference type="InterPro" id="IPR016187">
    <property type="entry name" value="CTDL_fold"/>
</dbReference>
<proteinExistence type="predicted"/>